<keyword evidence="2" id="KW-1185">Reference proteome</keyword>
<evidence type="ECO:0000313" key="1">
    <source>
        <dbReference type="EMBL" id="KAK3330810.1"/>
    </source>
</evidence>
<organism evidence="1 2">
    <name type="scientific">Apodospora peruviana</name>
    <dbReference type="NCBI Taxonomy" id="516989"/>
    <lineage>
        <taxon>Eukaryota</taxon>
        <taxon>Fungi</taxon>
        <taxon>Dikarya</taxon>
        <taxon>Ascomycota</taxon>
        <taxon>Pezizomycotina</taxon>
        <taxon>Sordariomycetes</taxon>
        <taxon>Sordariomycetidae</taxon>
        <taxon>Sordariales</taxon>
        <taxon>Lasiosphaeriaceae</taxon>
        <taxon>Apodospora</taxon>
    </lineage>
</organism>
<reference evidence="1" key="2">
    <citation type="submission" date="2023-06" db="EMBL/GenBank/DDBJ databases">
        <authorList>
            <consortium name="Lawrence Berkeley National Laboratory"/>
            <person name="Haridas S."/>
            <person name="Hensen N."/>
            <person name="Bonometti L."/>
            <person name="Westerberg I."/>
            <person name="Brannstrom I.O."/>
            <person name="Guillou S."/>
            <person name="Cros-Aarteil S."/>
            <person name="Calhoun S."/>
            <person name="Kuo A."/>
            <person name="Mondo S."/>
            <person name="Pangilinan J."/>
            <person name="Riley R."/>
            <person name="Labutti K."/>
            <person name="Andreopoulos B."/>
            <person name="Lipzen A."/>
            <person name="Chen C."/>
            <person name="Yanf M."/>
            <person name="Daum C."/>
            <person name="Ng V."/>
            <person name="Clum A."/>
            <person name="Steindorff A."/>
            <person name="Ohm R."/>
            <person name="Martin F."/>
            <person name="Silar P."/>
            <person name="Natvig D."/>
            <person name="Lalanne C."/>
            <person name="Gautier V."/>
            <person name="Ament-Velasquez S.L."/>
            <person name="Kruys A."/>
            <person name="Hutchinson M.I."/>
            <person name="Powell A.J."/>
            <person name="Barry K."/>
            <person name="Miller A.N."/>
            <person name="Grigoriev I.V."/>
            <person name="Debuchy R."/>
            <person name="Gladieux P."/>
            <person name="Thoren M.H."/>
            <person name="Johannesson H."/>
        </authorList>
    </citation>
    <scope>NUCLEOTIDE SEQUENCE</scope>
    <source>
        <strain evidence="1">CBS 118394</strain>
    </source>
</reference>
<comment type="caution">
    <text evidence="1">The sequence shown here is derived from an EMBL/GenBank/DDBJ whole genome shotgun (WGS) entry which is preliminary data.</text>
</comment>
<protein>
    <submittedName>
        <fullName evidence="1">Uncharacterized protein</fullName>
    </submittedName>
</protein>
<sequence>MCCHRRIIFACGHYVWGPIVRPCPDEKAFHQGKLDMGCNQMWSDVLTTVHTTPKCKKCAAAEAKTGAQVAVIKEKIRLLHELVDKISQHKAKPTASMKLSTC</sequence>
<dbReference type="Proteomes" id="UP001283341">
    <property type="component" value="Unassembled WGS sequence"/>
</dbReference>
<name>A0AAE0ITG7_9PEZI</name>
<dbReference type="EMBL" id="JAUEDM010000001">
    <property type="protein sequence ID" value="KAK3330810.1"/>
    <property type="molecule type" value="Genomic_DNA"/>
</dbReference>
<proteinExistence type="predicted"/>
<accession>A0AAE0ITG7</accession>
<gene>
    <name evidence="1" type="ORF">B0H66DRAFT_528154</name>
</gene>
<dbReference type="AlphaFoldDB" id="A0AAE0ITG7"/>
<evidence type="ECO:0000313" key="2">
    <source>
        <dbReference type="Proteomes" id="UP001283341"/>
    </source>
</evidence>
<reference evidence="1" key="1">
    <citation type="journal article" date="2023" name="Mol. Phylogenet. Evol.">
        <title>Genome-scale phylogeny and comparative genomics of the fungal order Sordariales.</title>
        <authorList>
            <person name="Hensen N."/>
            <person name="Bonometti L."/>
            <person name="Westerberg I."/>
            <person name="Brannstrom I.O."/>
            <person name="Guillou S."/>
            <person name="Cros-Aarteil S."/>
            <person name="Calhoun S."/>
            <person name="Haridas S."/>
            <person name="Kuo A."/>
            <person name="Mondo S."/>
            <person name="Pangilinan J."/>
            <person name="Riley R."/>
            <person name="LaButti K."/>
            <person name="Andreopoulos B."/>
            <person name="Lipzen A."/>
            <person name="Chen C."/>
            <person name="Yan M."/>
            <person name="Daum C."/>
            <person name="Ng V."/>
            <person name="Clum A."/>
            <person name="Steindorff A."/>
            <person name="Ohm R.A."/>
            <person name="Martin F."/>
            <person name="Silar P."/>
            <person name="Natvig D.O."/>
            <person name="Lalanne C."/>
            <person name="Gautier V."/>
            <person name="Ament-Velasquez S.L."/>
            <person name="Kruys A."/>
            <person name="Hutchinson M.I."/>
            <person name="Powell A.J."/>
            <person name="Barry K."/>
            <person name="Miller A.N."/>
            <person name="Grigoriev I.V."/>
            <person name="Debuchy R."/>
            <person name="Gladieux P."/>
            <person name="Hiltunen Thoren M."/>
            <person name="Johannesson H."/>
        </authorList>
    </citation>
    <scope>NUCLEOTIDE SEQUENCE</scope>
    <source>
        <strain evidence="1">CBS 118394</strain>
    </source>
</reference>